<evidence type="ECO:0000313" key="2">
    <source>
        <dbReference type="Proteomes" id="UP001299068"/>
    </source>
</evidence>
<dbReference type="Proteomes" id="UP001299068">
    <property type="component" value="Unassembled WGS sequence"/>
</dbReference>
<sequence>MSCGCSSLGNDGKAVADLVRGKGFENMPTKINHTIVCSCGDTFVMDKLVCKCPKCNMTYAVTPCSSDNKENIKACGIDY</sequence>
<proteinExistence type="predicted"/>
<keyword evidence="2" id="KW-1185">Reference proteome</keyword>
<reference evidence="1 2" key="1">
    <citation type="journal article" date="2021" name="Cell Host Microbe">
        <title>in vivo commensal control of Clostridioides difficile virulence.</title>
        <authorList>
            <person name="Girinathan B.P."/>
            <person name="Dibenedetto N."/>
            <person name="Worley J.N."/>
            <person name="Peltier J."/>
            <person name="Arrieta-Ortiz M.L."/>
            <person name="Rupa Christinal Immanuel S."/>
            <person name="Lavin R."/>
            <person name="Delaney M.L."/>
            <person name="Cummins C."/>
            <person name="Hoffmann M."/>
            <person name="Luo Y."/>
            <person name="Gonzalez-Escalona N."/>
            <person name="Allard M."/>
            <person name="Onderdonk A.B."/>
            <person name="Gerber G.K."/>
            <person name="Sonenshein A.L."/>
            <person name="Baliga N."/>
            <person name="Dupuy B."/>
            <person name="Bry L."/>
        </authorList>
    </citation>
    <scope>NUCLEOTIDE SEQUENCE [LARGE SCALE GENOMIC DNA]</scope>
    <source>
        <strain evidence="1 2">DSM 599</strain>
    </source>
</reference>
<dbReference type="RefSeq" id="WP_221862506.1">
    <property type="nucleotide sequence ID" value="NZ_JAIKTU010000024.1"/>
</dbReference>
<comment type="caution">
    <text evidence="1">The sequence shown here is derived from an EMBL/GenBank/DDBJ whole genome shotgun (WGS) entry which is preliminary data.</text>
</comment>
<organism evidence="1 2">
    <name type="scientific">Clostridium sardiniense</name>
    <name type="common">Clostridium absonum</name>
    <dbReference type="NCBI Taxonomy" id="29369"/>
    <lineage>
        <taxon>Bacteria</taxon>
        <taxon>Bacillati</taxon>
        <taxon>Bacillota</taxon>
        <taxon>Clostridia</taxon>
        <taxon>Eubacteriales</taxon>
        <taxon>Clostridiaceae</taxon>
        <taxon>Clostridium</taxon>
    </lineage>
</organism>
<dbReference type="EMBL" id="JAIKTU010000024">
    <property type="protein sequence ID" value="MBY0757391.1"/>
    <property type="molecule type" value="Genomic_DNA"/>
</dbReference>
<accession>A0ABS7L2U0</accession>
<protein>
    <submittedName>
        <fullName evidence="1">Uncharacterized protein</fullName>
    </submittedName>
</protein>
<name>A0ABS7L2U0_CLOSR</name>
<evidence type="ECO:0000313" key="1">
    <source>
        <dbReference type="EMBL" id="MBY0757391.1"/>
    </source>
</evidence>
<gene>
    <name evidence="1" type="ORF">K5V21_18360</name>
</gene>